<evidence type="ECO:0000313" key="1">
    <source>
        <dbReference type="EMBL" id="EOY06089.1"/>
    </source>
</evidence>
<proteinExistence type="predicted"/>
<accession>A0A061EUX8</accession>
<keyword evidence="2" id="KW-1185">Reference proteome</keyword>
<dbReference type="EMBL" id="CM001882">
    <property type="protein sequence ID" value="EOY06089.1"/>
    <property type="molecule type" value="Genomic_DNA"/>
</dbReference>
<name>A0A061EUX8_THECC</name>
<dbReference type="Gramene" id="EOY06089">
    <property type="protein sequence ID" value="EOY06089"/>
    <property type="gene ID" value="TCM_020923"/>
</dbReference>
<organism evidence="1 2">
    <name type="scientific">Theobroma cacao</name>
    <name type="common">Cacao</name>
    <name type="synonym">Cocoa</name>
    <dbReference type="NCBI Taxonomy" id="3641"/>
    <lineage>
        <taxon>Eukaryota</taxon>
        <taxon>Viridiplantae</taxon>
        <taxon>Streptophyta</taxon>
        <taxon>Embryophyta</taxon>
        <taxon>Tracheophyta</taxon>
        <taxon>Spermatophyta</taxon>
        <taxon>Magnoliopsida</taxon>
        <taxon>eudicotyledons</taxon>
        <taxon>Gunneridae</taxon>
        <taxon>Pentapetalae</taxon>
        <taxon>rosids</taxon>
        <taxon>malvids</taxon>
        <taxon>Malvales</taxon>
        <taxon>Malvaceae</taxon>
        <taxon>Byttnerioideae</taxon>
        <taxon>Theobroma</taxon>
    </lineage>
</organism>
<reference evidence="1 2" key="1">
    <citation type="journal article" date="2013" name="Genome Biol.">
        <title>The genome sequence of the most widely cultivated cacao type and its use to identify candidate genes regulating pod color.</title>
        <authorList>
            <person name="Motamayor J.C."/>
            <person name="Mockaitis K."/>
            <person name="Schmutz J."/>
            <person name="Haiminen N."/>
            <person name="Iii D.L."/>
            <person name="Cornejo O."/>
            <person name="Findley S.D."/>
            <person name="Zheng P."/>
            <person name="Utro F."/>
            <person name="Royaert S."/>
            <person name="Saski C."/>
            <person name="Jenkins J."/>
            <person name="Podicheti R."/>
            <person name="Zhao M."/>
            <person name="Scheffler B.E."/>
            <person name="Stack J.C."/>
            <person name="Feltus F.A."/>
            <person name="Mustiga G.M."/>
            <person name="Amores F."/>
            <person name="Phillips W."/>
            <person name="Marelli J.P."/>
            <person name="May G.D."/>
            <person name="Shapiro H."/>
            <person name="Ma J."/>
            <person name="Bustamante C.D."/>
            <person name="Schnell R.J."/>
            <person name="Main D."/>
            <person name="Gilbert D."/>
            <person name="Parida L."/>
            <person name="Kuhn D.N."/>
        </authorList>
    </citation>
    <scope>NUCLEOTIDE SEQUENCE [LARGE SCALE GENOMIC DNA]</scope>
    <source>
        <strain evidence="2">cv. Matina 1-6</strain>
    </source>
</reference>
<protein>
    <submittedName>
        <fullName evidence="1">Uncharacterized protein</fullName>
    </submittedName>
</protein>
<dbReference type="Proteomes" id="UP000026915">
    <property type="component" value="Chromosome 4"/>
</dbReference>
<dbReference type="AlphaFoldDB" id="A0A061EUX8"/>
<evidence type="ECO:0000313" key="2">
    <source>
        <dbReference type="Proteomes" id="UP000026915"/>
    </source>
</evidence>
<dbReference type="HOGENOM" id="CLU_2780982_0_0_1"/>
<sequence>MVVNKNRWLVQPAPIFPPAILRALWSQPEERRHVKSVMCNLLRKLEKPIHTTELSQLTDLAAKYYGKEF</sequence>
<gene>
    <name evidence="1" type="ORF">TCM_020923</name>
</gene>
<dbReference type="InParanoid" id="A0A061EUX8"/>